<keyword evidence="4 9" id="KW-0560">Oxidoreductase</keyword>
<dbReference type="EC" id="1.16.3.2" evidence="7"/>
<dbReference type="Gene3D" id="1.20.1260.10">
    <property type="match status" value="1"/>
</dbReference>
<feature type="binding site" evidence="6">
    <location>
        <position position="126"/>
    </location>
    <ligand>
        <name>Fe cation</name>
        <dbReference type="ChEBI" id="CHEBI:24875"/>
        <label>1</label>
    </ligand>
</feature>
<name>A0A841RG48_9SPIO</name>
<dbReference type="GO" id="GO:0042802">
    <property type="term" value="F:identical protein binding"/>
    <property type="evidence" value="ECO:0007669"/>
    <property type="project" value="UniProtKB-ARBA"/>
</dbReference>
<accession>A0A841RG48</accession>
<keyword evidence="5 6" id="KW-0408">Iron</keyword>
<evidence type="ECO:0000256" key="6">
    <source>
        <dbReference type="PIRSR" id="PIRSR601519-1"/>
    </source>
</evidence>
<evidence type="ECO:0000256" key="5">
    <source>
        <dbReference type="ARBA" id="ARBA00023004"/>
    </source>
</evidence>
<evidence type="ECO:0000313" key="10">
    <source>
        <dbReference type="Proteomes" id="UP000587760"/>
    </source>
</evidence>
<evidence type="ECO:0000256" key="2">
    <source>
        <dbReference type="ARBA" id="ARBA00022434"/>
    </source>
</evidence>
<dbReference type="InterPro" id="IPR009040">
    <property type="entry name" value="Ferritin-like_diiron"/>
</dbReference>
<dbReference type="SUPFAM" id="SSF47240">
    <property type="entry name" value="Ferritin-like"/>
    <property type="match status" value="1"/>
</dbReference>
<dbReference type="GO" id="GO:0008199">
    <property type="term" value="F:ferric iron binding"/>
    <property type="evidence" value="ECO:0007669"/>
    <property type="project" value="InterPro"/>
</dbReference>
<feature type="binding site" evidence="6">
    <location>
        <position position="52"/>
    </location>
    <ligand>
        <name>Fe cation</name>
        <dbReference type="ChEBI" id="CHEBI:24875"/>
        <label>1</label>
    </ligand>
</feature>
<dbReference type="GO" id="GO:0005829">
    <property type="term" value="C:cytosol"/>
    <property type="evidence" value="ECO:0007669"/>
    <property type="project" value="TreeGrafter"/>
</dbReference>
<keyword evidence="3 6" id="KW-0479">Metal-binding</keyword>
<keyword evidence="10" id="KW-1185">Reference proteome</keyword>
<comment type="caution">
    <text evidence="9">The sequence shown here is derived from an EMBL/GenBank/DDBJ whole genome shotgun (WGS) entry which is preliminary data.</text>
</comment>
<dbReference type="InterPro" id="IPR001519">
    <property type="entry name" value="Ferritin"/>
</dbReference>
<reference evidence="9 10" key="1">
    <citation type="submission" date="2020-08" db="EMBL/GenBank/DDBJ databases">
        <title>Genomic Encyclopedia of Type Strains, Phase IV (KMG-IV): sequencing the most valuable type-strain genomes for metagenomic binning, comparative biology and taxonomic classification.</title>
        <authorList>
            <person name="Goeker M."/>
        </authorList>
    </citation>
    <scope>NUCLEOTIDE SEQUENCE [LARGE SCALE GENOMIC DNA]</scope>
    <source>
        <strain evidence="9 10">DSM 2461</strain>
    </source>
</reference>
<dbReference type="PANTHER" id="PTHR11431:SF127">
    <property type="entry name" value="BACTERIAL NON-HEME FERRITIN"/>
    <property type="match status" value="1"/>
</dbReference>
<dbReference type="AlphaFoldDB" id="A0A841RG48"/>
<evidence type="ECO:0000256" key="7">
    <source>
        <dbReference type="RuleBase" id="RU361145"/>
    </source>
</evidence>
<evidence type="ECO:0000256" key="1">
    <source>
        <dbReference type="ARBA" id="ARBA00006950"/>
    </source>
</evidence>
<dbReference type="RefSeq" id="WP_246434057.1">
    <property type="nucleotide sequence ID" value="NZ_JACHGJ010000007.1"/>
</dbReference>
<keyword evidence="7" id="KW-0963">Cytoplasm</keyword>
<comment type="subcellular location">
    <subcellularLocation>
        <location evidence="7">Cytoplasm</location>
    </subcellularLocation>
</comment>
<evidence type="ECO:0000313" key="9">
    <source>
        <dbReference type="EMBL" id="MBB6481759.1"/>
    </source>
</evidence>
<dbReference type="InterPro" id="IPR012347">
    <property type="entry name" value="Ferritin-like"/>
</dbReference>
<dbReference type="InterPro" id="IPR041719">
    <property type="entry name" value="Ferritin_prok"/>
</dbReference>
<dbReference type="PROSITE" id="PS50905">
    <property type="entry name" value="FERRITIN_LIKE"/>
    <property type="match status" value="1"/>
</dbReference>
<keyword evidence="2 7" id="KW-0409">Iron storage</keyword>
<dbReference type="GO" id="GO:0006826">
    <property type="term" value="P:iron ion transport"/>
    <property type="evidence" value="ECO:0007669"/>
    <property type="project" value="InterPro"/>
</dbReference>
<sequence length="161" mass="18761">MEKKILDALNRQINEEMNSMYIYMAMAADLDEMGWGGMAHWMRKQAQEELMHALKIQGYVKDRQGRVVFKEVKEPQLTWNTPLELFKAALAHEKYITSTIHKLVKLSRDLDDIATEVFLNYFVTEQVEEEDAAHEIVDALEKIGNSAGPLYQVDSWLRKRE</sequence>
<dbReference type="EMBL" id="JACHGJ010000007">
    <property type="protein sequence ID" value="MBB6481759.1"/>
    <property type="molecule type" value="Genomic_DNA"/>
</dbReference>
<dbReference type="GO" id="GO:0004322">
    <property type="term" value="F:ferroxidase activity"/>
    <property type="evidence" value="ECO:0007669"/>
    <property type="project" value="TreeGrafter"/>
</dbReference>
<feature type="binding site" evidence="6">
    <location>
        <position position="93"/>
    </location>
    <ligand>
        <name>Fe cation</name>
        <dbReference type="ChEBI" id="CHEBI:24875"/>
        <label>1</label>
    </ligand>
</feature>
<feature type="domain" description="Ferritin-like diiron" evidence="8">
    <location>
        <begin position="1"/>
        <end position="144"/>
    </location>
</feature>
<feature type="binding site" evidence="6">
    <location>
        <position position="16"/>
    </location>
    <ligand>
        <name>Fe cation</name>
        <dbReference type="ChEBI" id="CHEBI:24875"/>
        <label>1</label>
    </ligand>
</feature>
<feature type="binding site" evidence="6">
    <location>
        <position position="49"/>
    </location>
    <ligand>
        <name>Fe cation</name>
        <dbReference type="ChEBI" id="CHEBI:24875"/>
        <label>1</label>
    </ligand>
</feature>
<dbReference type="FunFam" id="1.20.1260.10:FF:000001">
    <property type="entry name" value="Non-heme ferritin"/>
    <property type="match status" value="1"/>
</dbReference>
<dbReference type="Pfam" id="PF00210">
    <property type="entry name" value="Ferritin"/>
    <property type="match status" value="1"/>
</dbReference>
<proteinExistence type="inferred from homology"/>
<dbReference type="CDD" id="cd01055">
    <property type="entry name" value="Nonheme_Ferritin"/>
    <property type="match status" value="1"/>
</dbReference>
<comment type="catalytic activity">
    <reaction evidence="7">
        <text>4 Fe(2+) + O2 + 6 H2O = 4 iron(III) oxide-hydroxide + 12 H(+)</text>
        <dbReference type="Rhea" id="RHEA:11972"/>
        <dbReference type="ChEBI" id="CHEBI:15377"/>
        <dbReference type="ChEBI" id="CHEBI:15378"/>
        <dbReference type="ChEBI" id="CHEBI:15379"/>
        <dbReference type="ChEBI" id="CHEBI:29033"/>
        <dbReference type="ChEBI" id="CHEBI:78619"/>
        <dbReference type="EC" id="1.16.3.2"/>
    </reaction>
</comment>
<gene>
    <name evidence="9" type="ORF">HNR50_003439</name>
</gene>
<protein>
    <recommendedName>
        <fullName evidence="7">Ferritin</fullName>
        <ecNumber evidence="7">1.16.3.2</ecNumber>
    </recommendedName>
</protein>
<organism evidence="9 10">
    <name type="scientific">Spirochaeta isovalerica</name>
    <dbReference type="NCBI Taxonomy" id="150"/>
    <lineage>
        <taxon>Bacteria</taxon>
        <taxon>Pseudomonadati</taxon>
        <taxon>Spirochaetota</taxon>
        <taxon>Spirochaetia</taxon>
        <taxon>Spirochaetales</taxon>
        <taxon>Spirochaetaceae</taxon>
        <taxon>Spirochaeta</taxon>
    </lineage>
</organism>
<evidence type="ECO:0000259" key="8">
    <source>
        <dbReference type="PROSITE" id="PS50905"/>
    </source>
</evidence>
<evidence type="ECO:0000256" key="3">
    <source>
        <dbReference type="ARBA" id="ARBA00022723"/>
    </source>
</evidence>
<dbReference type="InterPro" id="IPR009078">
    <property type="entry name" value="Ferritin-like_SF"/>
</dbReference>
<comment type="similarity">
    <text evidence="1 7">Belongs to the ferritin family. Prokaryotic subfamily.</text>
</comment>
<dbReference type="PANTHER" id="PTHR11431">
    <property type="entry name" value="FERRITIN"/>
    <property type="match status" value="1"/>
</dbReference>
<evidence type="ECO:0000256" key="4">
    <source>
        <dbReference type="ARBA" id="ARBA00023002"/>
    </source>
</evidence>
<dbReference type="InterPro" id="IPR008331">
    <property type="entry name" value="Ferritin_DPS_dom"/>
</dbReference>
<dbReference type="Proteomes" id="UP000587760">
    <property type="component" value="Unassembled WGS sequence"/>
</dbReference>
<dbReference type="GO" id="GO:0008198">
    <property type="term" value="F:ferrous iron binding"/>
    <property type="evidence" value="ECO:0007669"/>
    <property type="project" value="TreeGrafter"/>
</dbReference>
<comment type="function">
    <text evidence="7">Iron-storage protein.</text>
</comment>
<dbReference type="GO" id="GO:0006879">
    <property type="term" value="P:intracellular iron ion homeostasis"/>
    <property type="evidence" value="ECO:0007669"/>
    <property type="project" value="UniProtKB-KW"/>
</dbReference>